<dbReference type="InterPro" id="IPR056423">
    <property type="entry name" value="BACK_BPM_SPOP"/>
</dbReference>
<dbReference type="PROSITE" id="PS50097">
    <property type="entry name" value="BTB"/>
    <property type="match status" value="1"/>
</dbReference>
<dbReference type="EMBL" id="OZ075137">
    <property type="protein sequence ID" value="CAL5007521.1"/>
    <property type="molecule type" value="Genomic_DNA"/>
</dbReference>
<dbReference type="Gene3D" id="3.30.710.10">
    <property type="entry name" value="Potassium Channel Kv1.1, Chain A"/>
    <property type="match status" value="1"/>
</dbReference>
<keyword evidence="6" id="KW-1185">Reference proteome</keyword>
<gene>
    <name evidence="5" type="ORF">URODEC1_LOCUS68537</name>
</gene>
<organism evidence="5 6">
    <name type="scientific">Urochloa decumbens</name>
    <dbReference type="NCBI Taxonomy" id="240449"/>
    <lineage>
        <taxon>Eukaryota</taxon>
        <taxon>Viridiplantae</taxon>
        <taxon>Streptophyta</taxon>
        <taxon>Embryophyta</taxon>
        <taxon>Tracheophyta</taxon>
        <taxon>Spermatophyta</taxon>
        <taxon>Magnoliopsida</taxon>
        <taxon>Liliopsida</taxon>
        <taxon>Poales</taxon>
        <taxon>Poaceae</taxon>
        <taxon>PACMAD clade</taxon>
        <taxon>Panicoideae</taxon>
        <taxon>Panicodae</taxon>
        <taxon>Paniceae</taxon>
        <taxon>Melinidinae</taxon>
        <taxon>Urochloa</taxon>
    </lineage>
</organism>
<feature type="domain" description="MATH" evidence="4">
    <location>
        <begin position="19"/>
        <end position="149"/>
    </location>
</feature>
<evidence type="ECO:0000256" key="1">
    <source>
        <dbReference type="ARBA" id="ARBA00004906"/>
    </source>
</evidence>
<dbReference type="InterPro" id="IPR000210">
    <property type="entry name" value="BTB/POZ_dom"/>
</dbReference>
<dbReference type="InterPro" id="IPR002083">
    <property type="entry name" value="MATH/TRAF_dom"/>
</dbReference>
<dbReference type="PANTHER" id="PTHR26379">
    <property type="entry name" value="BTB/POZ AND MATH DOMAIN-CONTAINING PROTEIN 1"/>
    <property type="match status" value="1"/>
</dbReference>
<dbReference type="CDD" id="cd00121">
    <property type="entry name" value="MATH"/>
    <property type="match status" value="1"/>
</dbReference>
<evidence type="ECO:0000259" key="3">
    <source>
        <dbReference type="PROSITE" id="PS50097"/>
    </source>
</evidence>
<dbReference type="PROSITE" id="PS50144">
    <property type="entry name" value="MATH"/>
    <property type="match status" value="1"/>
</dbReference>
<comment type="pathway">
    <text evidence="1">Protein modification; protein ubiquitination.</text>
</comment>
<dbReference type="SUPFAM" id="SSF54695">
    <property type="entry name" value="POZ domain"/>
    <property type="match status" value="1"/>
</dbReference>
<dbReference type="Pfam" id="PF22486">
    <property type="entry name" value="MATH_2"/>
    <property type="match status" value="1"/>
</dbReference>
<dbReference type="SUPFAM" id="SSF49599">
    <property type="entry name" value="TRAF domain-like"/>
    <property type="match status" value="1"/>
</dbReference>
<protein>
    <submittedName>
        <fullName evidence="5">Uncharacterized protein</fullName>
    </submittedName>
</protein>
<reference evidence="5" key="1">
    <citation type="submission" date="2024-10" db="EMBL/GenBank/DDBJ databases">
        <authorList>
            <person name="Ryan C."/>
        </authorList>
    </citation>
    <scope>NUCLEOTIDE SEQUENCE [LARGE SCALE GENOMIC DNA]</scope>
</reference>
<dbReference type="PANTHER" id="PTHR26379:SF474">
    <property type="entry name" value="OS08G0228200 PROTEIN"/>
    <property type="match status" value="1"/>
</dbReference>
<dbReference type="AlphaFoldDB" id="A0ABC9BSV3"/>
<evidence type="ECO:0000313" key="5">
    <source>
        <dbReference type="EMBL" id="CAL5007521.1"/>
    </source>
</evidence>
<dbReference type="Pfam" id="PF24570">
    <property type="entry name" value="BACK_BPM_SPOP"/>
    <property type="match status" value="1"/>
</dbReference>
<evidence type="ECO:0000313" key="6">
    <source>
        <dbReference type="Proteomes" id="UP001497457"/>
    </source>
</evidence>
<dbReference type="InterPro" id="IPR045005">
    <property type="entry name" value="BPM1-6"/>
</dbReference>
<dbReference type="Pfam" id="PF00651">
    <property type="entry name" value="BTB"/>
    <property type="match status" value="1"/>
</dbReference>
<dbReference type="Gene3D" id="2.60.210.10">
    <property type="entry name" value="Apoptosis, Tumor Necrosis Factor Receptor Associated Protein 2, Chain A"/>
    <property type="match status" value="1"/>
</dbReference>
<dbReference type="InterPro" id="IPR011333">
    <property type="entry name" value="SKP1/BTB/POZ_sf"/>
</dbReference>
<comment type="similarity">
    <text evidence="2">Belongs to the Tdpoz family.</text>
</comment>
<feature type="domain" description="BTB" evidence="3">
    <location>
        <begin position="188"/>
        <end position="258"/>
    </location>
</feature>
<dbReference type="Gene3D" id="1.25.40.420">
    <property type="match status" value="1"/>
</dbReference>
<accession>A0ABC9BSV3</accession>
<evidence type="ECO:0000259" key="4">
    <source>
        <dbReference type="PROSITE" id="PS50144"/>
    </source>
</evidence>
<evidence type="ECO:0000256" key="2">
    <source>
        <dbReference type="ARBA" id="ARBA00010846"/>
    </source>
</evidence>
<dbReference type="InterPro" id="IPR008974">
    <property type="entry name" value="TRAF-like"/>
</dbReference>
<proteinExistence type="inferred from homology"/>
<sequence length="365" mass="40553">MRLDHNSPTTPGAMDASRATHVLFELPNYSQHRDLGTGSFLRSATFHAGGCAWSLRFYPCGQLSSKHVAAGLDLMTEDAVVTASYDMWLVDDGTTGALYSAVESDKAEFDMRCVEGFLRSWCVYKFMKRSELEASPYLRGDRLVLGCALRVVKATRVPGSQPVADELAAPPSVLAEDMGRLLDDDEGADVSFNVKGEIFGAHRVVLRVRTPEVFHAMLHRHHGMDDRGRSRIFIHDMEPAVFEAVLRFVYTDRLQLRQDMDELSKDGRVEMAHGLLAAAERFDMGRFKLVCERMLSKSLAVETVAATLALADRYNCGGLKEDCIDFMISSRMDDVARTKGYAVLKENHPLLLVEALEKAGKLGKV</sequence>
<dbReference type="SMART" id="SM00225">
    <property type="entry name" value="BTB"/>
    <property type="match status" value="1"/>
</dbReference>
<name>A0ABC9BSV3_9POAL</name>
<dbReference type="Proteomes" id="UP001497457">
    <property type="component" value="Chromosome 27b"/>
</dbReference>